<keyword evidence="3" id="KW-1185">Reference proteome</keyword>
<evidence type="ECO:0000313" key="2">
    <source>
        <dbReference type="EMBL" id="CAH2042850.1"/>
    </source>
</evidence>
<dbReference type="Pfam" id="PF03080">
    <property type="entry name" value="Neprosin"/>
    <property type="match status" value="1"/>
</dbReference>
<dbReference type="PANTHER" id="PTHR31589:SF221">
    <property type="entry name" value="LIGASE, PUTATIVE (DUF239)-RELATED"/>
    <property type="match status" value="1"/>
</dbReference>
<evidence type="ECO:0000259" key="1">
    <source>
        <dbReference type="PROSITE" id="PS52045"/>
    </source>
</evidence>
<dbReference type="PANTHER" id="PTHR31589">
    <property type="entry name" value="PROTEIN, PUTATIVE (DUF239)-RELATED-RELATED"/>
    <property type="match status" value="1"/>
</dbReference>
<comment type="caution">
    <text evidence="2">The sequence shown here is derived from an EMBL/GenBank/DDBJ whole genome shotgun (WGS) entry which is preliminary data.</text>
</comment>
<dbReference type="EMBL" id="CAJVSB020000200">
    <property type="protein sequence ID" value="CAH2042850.1"/>
    <property type="molecule type" value="Genomic_DNA"/>
</dbReference>
<gene>
    <name evidence="2" type="ORF">TAV2_LOCUS4822</name>
</gene>
<dbReference type="Proteomes" id="UP000836841">
    <property type="component" value="Unassembled WGS sequence"/>
</dbReference>
<dbReference type="InterPro" id="IPR053168">
    <property type="entry name" value="Glutamic_endopeptidase"/>
</dbReference>
<sequence length="80" mass="8971">DKSSDNENAYEQIDKSSGNWWLEVQGEAIGYWPESIFTALADSARLVEWGGEIYDAKLNVHHKTTQMGSGHFLYEGCCGK</sequence>
<accession>A0AAU9RGT0</accession>
<reference evidence="2 3" key="1">
    <citation type="submission" date="2022-03" db="EMBL/GenBank/DDBJ databases">
        <authorList>
            <person name="Nunn A."/>
            <person name="Chopra R."/>
            <person name="Nunn A."/>
            <person name="Contreras Garrido A."/>
        </authorList>
    </citation>
    <scope>NUCLEOTIDE SEQUENCE [LARGE SCALE GENOMIC DNA]</scope>
</reference>
<feature type="non-terminal residue" evidence="2">
    <location>
        <position position="1"/>
    </location>
</feature>
<organism evidence="2 3">
    <name type="scientific">Thlaspi arvense</name>
    <name type="common">Field penny-cress</name>
    <dbReference type="NCBI Taxonomy" id="13288"/>
    <lineage>
        <taxon>Eukaryota</taxon>
        <taxon>Viridiplantae</taxon>
        <taxon>Streptophyta</taxon>
        <taxon>Embryophyta</taxon>
        <taxon>Tracheophyta</taxon>
        <taxon>Spermatophyta</taxon>
        <taxon>Magnoliopsida</taxon>
        <taxon>eudicotyledons</taxon>
        <taxon>Gunneridae</taxon>
        <taxon>Pentapetalae</taxon>
        <taxon>rosids</taxon>
        <taxon>malvids</taxon>
        <taxon>Brassicales</taxon>
        <taxon>Brassicaceae</taxon>
        <taxon>Thlaspideae</taxon>
        <taxon>Thlaspi</taxon>
    </lineage>
</organism>
<proteinExistence type="predicted"/>
<dbReference type="PROSITE" id="PS52045">
    <property type="entry name" value="NEPROSIN_PEP_CD"/>
    <property type="match status" value="1"/>
</dbReference>
<dbReference type="InterPro" id="IPR004314">
    <property type="entry name" value="Neprosin"/>
</dbReference>
<protein>
    <recommendedName>
        <fullName evidence="1">Neprosin PEP catalytic domain-containing protein</fullName>
    </recommendedName>
</protein>
<name>A0AAU9RGT0_THLAR</name>
<feature type="domain" description="Neprosin PEP catalytic" evidence="1">
    <location>
        <begin position="1"/>
        <end position="80"/>
    </location>
</feature>
<evidence type="ECO:0000313" key="3">
    <source>
        <dbReference type="Proteomes" id="UP000836841"/>
    </source>
</evidence>
<dbReference type="AlphaFoldDB" id="A0AAU9RGT0"/>